<feature type="domain" description="NmrA-like" evidence="3">
    <location>
        <begin position="6"/>
        <end position="290"/>
    </location>
</feature>
<dbReference type="Gene3D" id="3.40.50.720">
    <property type="entry name" value="NAD(P)-binding Rossmann-like Domain"/>
    <property type="match status" value="1"/>
</dbReference>
<proteinExistence type="predicted"/>
<dbReference type="AlphaFoldDB" id="A0A6A6CWD6"/>
<dbReference type="PANTHER" id="PTHR47706:SF6">
    <property type="entry name" value="NMRA-LIKE FAMILY PROTEIN (AFU_ORTHOLOGUE AFUA_6G00280)"/>
    <property type="match status" value="1"/>
</dbReference>
<dbReference type="PANTHER" id="PTHR47706">
    <property type="entry name" value="NMRA-LIKE FAMILY PROTEIN"/>
    <property type="match status" value="1"/>
</dbReference>
<gene>
    <name evidence="4" type="ORF">M409DRAFT_19737</name>
</gene>
<evidence type="ECO:0000256" key="1">
    <source>
        <dbReference type="ARBA" id="ARBA00022857"/>
    </source>
</evidence>
<dbReference type="RefSeq" id="XP_033671021.1">
    <property type="nucleotide sequence ID" value="XM_033805070.1"/>
</dbReference>
<dbReference type="GO" id="GO:0016491">
    <property type="term" value="F:oxidoreductase activity"/>
    <property type="evidence" value="ECO:0007669"/>
    <property type="project" value="UniProtKB-KW"/>
</dbReference>
<dbReference type="CDD" id="cd05259">
    <property type="entry name" value="PCBER_SDR_a"/>
    <property type="match status" value="1"/>
</dbReference>
<evidence type="ECO:0000313" key="5">
    <source>
        <dbReference type="Proteomes" id="UP000799537"/>
    </source>
</evidence>
<dbReference type="InterPro" id="IPR051609">
    <property type="entry name" value="NmrA/Isoflavone_reductase-like"/>
</dbReference>
<reference evidence="4" key="1">
    <citation type="journal article" date="2020" name="Stud. Mycol.">
        <title>101 Dothideomycetes genomes: a test case for predicting lifestyles and emergence of pathogens.</title>
        <authorList>
            <person name="Haridas S."/>
            <person name="Albert R."/>
            <person name="Binder M."/>
            <person name="Bloem J."/>
            <person name="Labutti K."/>
            <person name="Salamov A."/>
            <person name="Andreopoulos B."/>
            <person name="Baker S."/>
            <person name="Barry K."/>
            <person name="Bills G."/>
            <person name="Bluhm B."/>
            <person name="Cannon C."/>
            <person name="Castanera R."/>
            <person name="Culley D."/>
            <person name="Daum C."/>
            <person name="Ezra D."/>
            <person name="Gonzalez J."/>
            <person name="Henrissat B."/>
            <person name="Kuo A."/>
            <person name="Liang C."/>
            <person name="Lipzen A."/>
            <person name="Lutzoni F."/>
            <person name="Magnuson J."/>
            <person name="Mondo S."/>
            <person name="Nolan M."/>
            <person name="Ohm R."/>
            <person name="Pangilinan J."/>
            <person name="Park H.-J."/>
            <person name="Ramirez L."/>
            <person name="Alfaro M."/>
            <person name="Sun H."/>
            <person name="Tritt A."/>
            <person name="Yoshinaga Y."/>
            <person name="Zwiers L.-H."/>
            <person name="Turgeon B."/>
            <person name="Goodwin S."/>
            <person name="Spatafora J."/>
            <person name="Crous P."/>
            <person name="Grigoriev I."/>
        </authorList>
    </citation>
    <scope>NUCLEOTIDE SEQUENCE</scope>
    <source>
        <strain evidence="4">ATCC 36951</strain>
    </source>
</reference>
<dbReference type="InterPro" id="IPR036291">
    <property type="entry name" value="NAD(P)-bd_dom_sf"/>
</dbReference>
<keyword evidence="2" id="KW-0560">Oxidoreductase</keyword>
<protein>
    <recommendedName>
        <fullName evidence="3">NmrA-like domain-containing protein</fullName>
    </recommendedName>
</protein>
<keyword evidence="1" id="KW-0521">NADP</keyword>
<dbReference type="Pfam" id="PF05368">
    <property type="entry name" value="NmrA"/>
    <property type="match status" value="1"/>
</dbReference>
<evidence type="ECO:0000256" key="2">
    <source>
        <dbReference type="ARBA" id="ARBA00023002"/>
    </source>
</evidence>
<sequence length="297" mass="32594">MAPPSILVLGLGELGHEVVKSLAHHPKRGTTTLSVLLRSQNPTHLQLLRAWNITPVFADVVQDSPATLAKLFSNYHTVLCCVGMYAPPETQPKIARAALEGGVQRYFPWQYGIDYDVVGRNSSQNLFDSQLDVRELLRGQSAMKWVIVSTGMFISFLFEPAFGLVGEGRDVVMGIGGWGNEITVTAPVDIGRVTAEIALGHEGVEGVVFVSGDTVSMGRLADVVEGVMGRKVERVLKTVPELKKELEEAPEDSMRKYRVVFAEGKGVAWSKAESFNEVQGITTQTVEEWARENLKKQ</sequence>
<evidence type="ECO:0000259" key="3">
    <source>
        <dbReference type="Pfam" id="PF05368"/>
    </source>
</evidence>
<dbReference type="GeneID" id="54558342"/>
<dbReference type="InterPro" id="IPR045312">
    <property type="entry name" value="PCBER-like"/>
</dbReference>
<dbReference type="OrthoDB" id="5283654at2759"/>
<accession>A0A6A6CWD6</accession>
<keyword evidence="5" id="KW-1185">Reference proteome</keyword>
<dbReference type="SUPFAM" id="SSF51735">
    <property type="entry name" value="NAD(P)-binding Rossmann-fold domains"/>
    <property type="match status" value="1"/>
</dbReference>
<name>A0A6A6CWD6_ZASCE</name>
<dbReference type="Gene3D" id="3.90.25.10">
    <property type="entry name" value="UDP-galactose 4-epimerase, domain 1"/>
    <property type="match status" value="1"/>
</dbReference>
<dbReference type="EMBL" id="ML993586">
    <property type="protein sequence ID" value="KAF2170132.1"/>
    <property type="molecule type" value="Genomic_DNA"/>
</dbReference>
<evidence type="ECO:0000313" key="4">
    <source>
        <dbReference type="EMBL" id="KAF2170132.1"/>
    </source>
</evidence>
<organism evidence="4 5">
    <name type="scientific">Zasmidium cellare ATCC 36951</name>
    <dbReference type="NCBI Taxonomy" id="1080233"/>
    <lineage>
        <taxon>Eukaryota</taxon>
        <taxon>Fungi</taxon>
        <taxon>Dikarya</taxon>
        <taxon>Ascomycota</taxon>
        <taxon>Pezizomycotina</taxon>
        <taxon>Dothideomycetes</taxon>
        <taxon>Dothideomycetidae</taxon>
        <taxon>Mycosphaerellales</taxon>
        <taxon>Mycosphaerellaceae</taxon>
        <taxon>Zasmidium</taxon>
    </lineage>
</organism>
<dbReference type="Proteomes" id="UP000799537">
    <property type="component" value="Unassembled WGS sequence"/>
</dbReference>
<dbReference type="InterPro" id="IPR008030">
    <property type="entry name" value="NmrA-like"/>
</dbReference>